<dbReference type="GO" id="GO:0044718">
    <property type="term" value="P:siderophore transmembrane transport"/>
    <property type="evidence" value="ECO:0007669"/>
    <property type="project" value="TreeGrafter"/>
</dbReference>
<dbReference type="EMBL" id="RCNR01000038">
    <property type="protein sequence ID" value="MUH37388.1"/>
    <property type="molecule type" value="Genomic_DNA"/>
</dbReference>
<evidence type="ECO:0000256" key="5">
    <source>
        <dbReference type="ARBA" id="ARBA00022729"/>
    </source>
</evidence>
<dbReference type="Gene3D" id="2.40.170.20">
    <property type="entry name" value="TonB-dependent receptor, beta-barrel domain"/>
    <property type="match status" value="1"/>
</dbReference>
<organism evidence="15 16">
    <name type="scientific">Zobellia amurskyensis</name>
    <dbReference type="NCBI Taxonomy" id="248905"/>
    <lineage>
        <taxon>Bacteria</taxon>
        <taxon>Pseudomonadati</taxon>
        <taxon>Bacteroidota</taxon>
        <taxon>Flavobacteriia</taxon>
        <taxon>Flavobacteriales</taxon>
        <taxon>Flavobacteriaceae</taxon>
        <taxon>Zobellia</taxon>
    </lineage>
</organism>
<evidence type="ECO:0000256" key="2">
    <source>
        <dbReference type="ARBA" id="ARBA00022448"/>
    </source>
</evidence>
<dbReference type="AlphaFoldDB" id="A0A7X2ZVW2"/>
<comment type="similarity">
    <text evidence="10 11">Belongs to the TonB-dependent receptor family.</text>
</comment>
<dbReference type="GO" id="GO:0015344">
    <property type="term" value="F:siderophore uptake transmembrane transporter activity"/>
    <property type="evidence" value="ECO:0007669"/>
    <property type="project" value="TreeGrafter"/>
</dbReference>
<evidence type="ECO:0000313" key="16">
    <source>
        <dbReference type="Proteomes" id="UP000540519"/>
    </source>
</evidence>
<protein>
    <submittedName>
        <fullName evidence="15">TonB-dependent receptor</fullName>
    </submittedName>
</protein>
<keyword evidence="9 10" id="KW-0998">Cell outer membrane</keyword>
<evidence type="ECO:0000256" key="3">
    <source>
        <dbReference type="ARBA" id="ARBA00022452"/>
    </source>
</evidence>
<sequence length="932" mass="102239">MKKMYFAWVAFLMTTVAFSQGTITGTVIDGELNEPLPGASVVLQGTTNGTSTDFDGKFQIEITENAGTLLVSYIGYTSKKVAYTSGGNIGNIVLEPNAQELEGVVVSGVIDIAKDRETPVAVSTIRAAEIQEKLGSQEFPEILKSTPSIYVTKQGGGFGDARINIRGFDTNNSAVMINGVPVNDMENGSVYWSNWAGLSDVTSAIQVQRGLGSSKLATSSVGGTINVVTKTSEQREGGAIAGSVGNADYLKTLVSYNTGLMENGLSASVLLGRTAGSGYVDGAQFEGFNYFIGIGYKPNEKHDLQFIVTGAPQQHNQRGFAPSLGNYLTYGSNGTDPNIKYNSDWGYRNGKEETFGGNFYHKPVVSLNWEWELSESSSFSAIAYASFGRGGSIGSIGRIDGSESFSSKFKTADGLIRFDDIERYNRGVNVPDFGGQRETYTFGGPLANQGLYVNGNSQSYGFVDDATHVRGAENGISQRSSVNSHNWYGTIMNFHNDINSNWSFDVGIDARSYKGYHYRRLVDLLGADAYVDNDNANETFRTVTETYEPTAGNAFNVFSSIDDEEKIDYYNIGYVRWLGAFGQVEYKNDKISAFMQGSFSNQGFQREDLFTYLDSDPEQKSDWVNQAGGNVKGGVNYNINEKHNIFANAGYYIKQPLFDAVFLNFRNDINPDLENEKILGVELGYGFRSAAFSANVNLYRTSWKDRFESDNVDITDSTGNLLFQGTANYLGVEQLHTGVEVDFTARATPFLTFNGMVSVGNWEYTGNPSGTVFDNGQNVVGTADLILDGVKVGDAAQFTARIGAEIEPVERLKFDASWYRADNLYADFDAVSFQDNDQDGVADNDGFLLELPAYNLVDAGVSYKMLVGKEDDQSITLRLNMNNVFDETYISEAETNNQADADPLNNYDGINKSNRVYFGFGRTWNFTLSYRF</sequence>
<feature type="domain" description="TonB-dependent receptor-like beta-barrel" evidence="13">
    <location>
        <begin position="422"/>
        <end position="884"/>
    </location>
</feature>
<dbReference type="OrthoDB" id="1453181at2"/>
<dbReference type="InterPro" id="IPR039426">
    <property type="entry name" value="TonB-dep_rcpt-like"/>
</dbReference>
<keyword evidence="8 15" id="KW-0675">Receptor</keyword>
<evidence type="ECO:0000256" key="9">
    <source>
        <dbReference type="ARBA" id="ARBA00023237"/>
    </source>
</evidence>
<feature type="chain" id="PRO_5030685584" evidence="12">
    <location>
        <begin position="20"/>
        <end position="932"/>
    </location>
</feature>
<evidence type="ECO:0000256" key="4">
    <source>
        <dbReference type="ARBA" id="ARBA00022692"/>
    </source>
</evidence>
<dbReference type="Gene3D" id="2.170.130.10">
    <property type="entry name" value="TonB-dependent receptor, plug domain"/>
    <property type="match status" value="1"/>
</dbReference>
<dbReference type="RefSeq" id="WP_155600684.1">
    <property type="nucleotide sequence ID" value="NZ_RCNR01000038.1"/>
</dbReference>
<evidence type="ECO:0000256" key="1">
    <source>
        <dbReference type="ARBA" id="ARBA00004571"/>
    </source>
</evidence>
<dbReference type="SUPFAM" id="SSF49464">
    <property type="entry name" value="Carboxypeptidase regulatory domain-like"/>
    <property type="match status" value="1"/>
</dbReference>
<keyword evidence="3 10" id="KW-1134">Transmembrane beta strand</keyword>
<comment type="subcellular location">
    <subcellularLocation>
        <location evidence="1 10">Cell outer membrane</location>
        <topology evidence="1 10">Multi-pass membrane protein</topology>
    </subcellularLocation>
</comment>
<dbReference type="InterPro" id="IPR008969">
    <property type="entry name" value="CarboxyPept-like_regulatory"/>
</dbReference>
<dbReference type="InterPro" id="IPR012910">
    <property type="entry name" value="Plug_dom"/>
</dbReference>
<dbReference type="InterPro" id="IPR037066">
    <property type="entry name" value="Plug_dom_sf"/>
</dbReference>
<evidence type="ECO:0000256" key="10">
    <source>
        <dbReference type="PROSITE-ProRule" id="PRU01360"/>
    </source>
</evidence>
<name>A0A7X2ZVW2_9FLAO</name>
<evidence type="ECO:0000259" key="14">
    <source>
        <dbReference type="Pfam" id="PF07715"/>
    </source>
</evidence>
<keyword evidence="2 10" id="KW-0813">Transport</keyword>
<feature type="signal peptide" evidence="12">
    <location>
        <begin position="1"/>
        <end position="19"/>
    </location>
</feature>
<evidence type="ECO:0000256" key="12">
    <source>
        <dbReference type="SAM" id="SignalP"/>
    </source>
</evidence>
<comment type="caution">
    <text evidence="15">The sequence shown here is derived from an EMBL/GenBank/DDBJ whole genome shotgun (WGS) entry which is preliminary data.</text>
</comment>
<proteinExistence type="inferred from homology"/>
<dbReference type="InterPro" id="IPR000531">
    <property type="entry name" value="Beta-barrel_TonB"/>
</dbReference>
<evidence type="ECO:0000259" key="13">
    <source>
        <dbReference type="Pfam" id="PF00593"/>
    </source>
</evidence>
<accession>A0A7X2ZVW2</accession>
<evidence type="ECO:0000313" key="15">
    <source>
        <dbReference type="EMBL" id="MUH37388.1"/>
    </source>
</evidence>
<dbReference type="PANTHER" id="PTHR30069:SF29">
    <property type="entry name" value="HEMOGLOBIN AND HEMOGLOBIN-HAPTOGLOBIN-BINDING PROTEIN 1-RELATED"/>
    <property type="match status" value="1"/>
</dbReference>
<keyword evidence="16" id="KW-1185">Reference proteome</keyword>
<dbReference type="Gene3D" id="2.60.40.1120">
    <property type="entry name" value="Carboxypeptidase-like, regulatory domain"/>
    <property type="match status" value="1"/>
</dbReference>
<dbReference type="Pfam" id="PF07715">
    <property type="entry name" value="Plug"/>
    <property type="match status" value="1"/>
</dbReference>
<evidence type="ECO:0000256" key="11">
    <source>
        <dbReference type="RuleBase" id="RU003357"/>
    </source>
</evidence>
<dbReference type="Pfam" id="PF00593">
    <property type="entry name" value="TonB_dep_Rec_b-barrel"/>
    <property type="match status" value="1"/>
</dbReference>
<dbReference type="InterPro" id="IPR036942">
    <property type="entry name" value="Beta-barrel_TonB_sf"/>
</dbReference>
<dbReference type="Proteomes" id="UP000540519">
    <property type="component" value="Unassembled WGS sequence"/>
</dbReference>
<dbReference type="PROSITE" id="PS52016">
    <property type="entry name" value="TONB_DEPENDENT_REC_3"/>
    <property type="match status" value="1"/>
</dbReference>
<dbReference type="Pfam" id="PF13715">
    <property type="entry name" value="CarbopepD_reg_2"/>
    <property type="match status" value="1"/>
</dbReference>
<keyword evidence="5 12" id="KW-0732">Signal</keyword>
<evidence type="ECO:0000256" key="7">
    <source>
        <dbReference type="ARBA" id="ARBA00023136"/>
    </source>
</evidence>
<evidence type="ECO:0000256" key="6">
    <source>
        <dbReference type="ARBA" id="ARBA00023077"/>
    </source>
</evidence>
<keyword evidence="6 11" id="KW-0798">TonB box</keyword>
<reference evidence="15 16" key="1">
    <citation type="journal article" date="2019" name="Mar. Drugs">
        <title>Comparative Genomics and CAZyme Genome Repertoires of Marine Zobellia amurskyensis KMM 3526(T) and Zobellia laminariae KMM 3676(T).</title>
        <authorList>
            <person name="Chernysheva N."/>
            <person name="Bystritskaya E."/>
            <person name="Stenkova A."/>
            <person name="Golovkin I."/>
            <person name="Nedashkovskaya O."/>
            <person name="Isaeva M."/>
        </authorList>
    </citation>
    <scope>NUCLEOTIDE SEQUENCE [LARGE SCALE GENOMIC DNA]</scope>
    <source>
        <strain evidence="15 16">KMM 3526</strain>
    </source>
</reference>
<dbReference type="SUPFAM" id="SSF56935">
    <property type="entry name" value="Porins"/>
    <property type="match status" value="1"/>
</dbReference>
<dbReference type="PANTHER" id="PTHR30069">
    <property type="entry name" value="TONB-DEPENDENT OUTER MEMBRANE RECEPTOR"/>
    <property type="match status" value="1"/>
</dbReference>
<feature type="domain" description="TonB-dependent receptor plug" evidence="14">
    <location>
        <begin position="115"/>
        <end position="224"/>
    </location>
</feature>
<evidence type="ECO:0000256" key="8">
    <source>
        <dbReference type="ARBA" id="ARBA00023170"/>
    </source>
</evidence>
<keyword evidence="4 10" id="KW-0812">Transmembrane</keyword>
<gene>
    <name evidence="15" type="ORF">D9O36_16165</name>
</gene>
<keyword evidence="7 10" id="KW-0472">Membrane</keyword>
<dbReference type="GO" id="GO:0009279">
    <property type="term" value="C:cell outer membrane"/>
    <property type="evidence" value="ECO:0007669"/>
    <property type="project" value="UniProtKB-SubCell"/>
</dbReference>